<organism evidence="3">
    <name type="scientific">hydrothermal vent metagenome</name>
    <dbReference type="NCBI Taxonomy" id="652676"/>
    <lineage>
        <taxon>unclassified sequences</taxon>
        <taxon>metagenomes</taxon>
        <taxon>ecological metagenomes</taxon>
    </lineage>
</organism>
<dbReference type="SUPFAM" id="SSF55874">
    <property type="entry name" value="ATPase domain of HSP90 chaperone/DNA topoisomerase II/histidine kinase"/>
    <property type="match status" value="1"/>
</dbReference>
<protein>
    <recommendedName>
        <fullName evidence="2">Histidine kinase/HSP90-like ATPase domain-containing protein</fullName>
    </recommendedName>
</protein>
<keyword evidence="1" id="KW-0418">Kinase</keyword>
<dbReference type="Gene3D" id="3.30.565.10">
    <property type="entry name" value="Histidine kinase-like ATPase, C-terminal domain"/>
    <property type="match status" value="1"/>
</dbReference>
<reference evidence="3" key="1">
    <citation type="submission" date="2018-06" db="EMBL/GenBank/DDBJ databases">
        <authorList>
            <person name="Zhirakovskaya E."/>
        </authorList>
    </citation>
    <scope>NUCLEOTIDE SEQUENCE</scope>
</reference>
<dbReference type="InterPro" id="IPR003594">
    <property type="entry name" value="HATPase_dom"/>
</dbReference>
<dbReference type="GO" id="GO:0004674">
    <property type="term" value="F:protein serine/threonine kinase activity"/>
    <property type="evidence" value="ECO:0007669"/>
    <property type="project" value="UniProtKB-KW"/>
</dbReference>
<proteinExistence type="predicted"/>
<dbReference type="Pfam" id="PF13581">
    <property type="entry name" value="HATPase_c_2"/>
    <property type="match status" value="1"/>
</dbReference>
<evidence type="ECO:0000259" key="2">
    <source>
        <dbReference type="Pfam" id="PF13581"/>
    </source>
</evidence>
<accession>A0A3B1DSS7</accession>
<dbReference type="InterPro" id="IPR036890">
    <property type="entry name" value="HATPase_C_sf"/>
</dbReference>
<dbReference type="InterPro" id="IPR050267">
    <property type="entry name" value="Anti-sigma-factor_SerPK"/>
</dbReference>
<sequence>MAAPKHLEISIPNNTTAGQEVQERLIQMMEDRGFSDRDMFGVRLALEEALVNAIKHGNKMDATKSVKIDCHITDKQIQIEIEDEGTGFVPEDVPDPTLDENLEKPSGRGIMLMRSFMDRIEYVGGGNRVVLEKIKTE</sequence>
<evidence type="ECO:0000256" key="1">
    <source>
        <dbReference type="ARBA" id="ARBA00022527"/>
    </source>
</evidence>
<evidence type="ECO:0000313" key="3">
    <source>
        <dbReference type="EMBL" id="VAX39138.1"/>
    </source>
</evidence>
<dbReference type="EMBL" id="UOGL01000303">
    <property type="protein sequence ID" value="VAX39138.1"/>
    <property type="molecule type" value="Genomic_DNA"/>
</dbReference>
<keyword evidence="1" id="KW-0723">Serine/threonine-protein kinase</keyword>
<feature type="domain" description="Histidine kinase/HSP90-like ATPase" evidence="2">
    <location>
        <begin position="19"/>
        <end position="132"/>
    </location>
</feature>
<gene>
    <name evidence="3" type="ORF">MNBD_PLANCTO02-1598</name>
</gene>
<dbReference type="PANTHER" id="PTHR35526:SF3">
    <property type="entry name" value="ANTI-SIGMA-F FACTOR RSBW"/>
    <property type="match status" value="1"/>
</dbReference>
<dbReference type="PANTHER" id="PTHR35526">
    <property type="entry name" value="ANTI-SIGMA-F FACTOR RSBW-RELATED"/>
    <property type="match status" value="1"/>
</dbReference>
<dbReference type="CDD" id="cd16936">
    <property type="entry name" value="HATPase_RsbW-like"/>
    <property type="match status" value="1"/>
</dbReference>
<dbReference type="AlphaFoldDB" id="A0A3B1DSS7"/>
<keyword evidence="1" id="KW-0808">Transferase</keyword>
<name>A0A3B1DSS7_9ZZZZ</name>